<feature type="non-terminal residue" evidence="1">
    <location>
        <position position="1"/>
    </location>
</feature>
<protein>
    <submittedName>
        <fullName evidence="1">Uncharacterized protein</fullName>
    </submittedName>
</protein>
<comment type="caution">
    <text evidence="1">The sequence shown here is derived from an EMBL/GenBank/DDBJ whole genome shotgun (WGS) entry which is preliminary data.</text>
</comment>
<evidence type="ECO:0000313" key="1">
    <source>
        <dbReference type="EMBL" id="GAH38557.1"/>
    </source>
</evidence>
<dbReference type="AlphaFoldDB" id="X1F0X6"/>
<name>X1F0X6_9ZZZZ</name>
<sequence>AIDSCIDDWEDIAELNSIPGFRDRVWARFNKLKDAGLVS</sequence>
<proteinExistence type="predicted"/>
<accession>X1F0X6</accession>
<dbReference type="EMBL" id="BARU01008235">
    <property type="protein sequence ID" value="GAH38557.1"/>
    <property type="molecule type" value="Genomic_DNA"/>
</dbReference>
<reference evidence="1" key="1">
    <citation type="journal article" date="2014" name="Front. Microbiol.">
        <title>High frequency of phylogenetically diverse reductive dehalogenase-homologous genes in deep subseafloor sedimentary metagenomes.</title>
        <authorList>
            <person name="Kawai M."/>
            <person name="Futagami T."/>
            <person name="Toyoda A."/>
            <person name="Takaki Y."/>
            <person name="Nishi S."/>
            <person name="Hori S."/>
            <person name="Arai W."/>
            <person name="Tsubouchi T."/>
            <person name="Morono Y."/>
            <person name="Uchiyama I."/>
            <person name="Ito T."/>
            <person name="Fujiyama A."/>
            <person name="Inagaki F."/>
            <person name="Takami H."/>
        </authorList>
    </citation>
    <scope>NUCLEOTIDE SEQUENCE</scope>
    <source>
        <strain evidence="1">Expedition CK06-06</strain>
    </source>
</reference>
<organism evidence="1">
    <name type="scientific">marine sediment metagenome</name>
    <dbReference type="NCBI Taxonomy" id="412755"/>
    <lineage>
        <taxon>unclassified sequences</taxon>
        <taxon>metagenomes</taxon>
        <taxon>ecological metagenomes</taxon>
    </lineage>
</organism>
<gene>
    <name evidence="1" type="ORF">S03H2_16144</name>
</gene>